<accession>A0AA97ASI1</accession>
<evidence type="ECO:0000259" key="5">
    <source>
        <dbReference type="PROSITE" id="PS50983"/>
    </source>
</evidence>
<dbReference type="GO" id="GO:1901678">
    <property type="term" value="P:iron coordination entity transport"/>
    <property type="evidence" value="ECO:0007669"/>
    <property type="project" value="UniProtKB-ARBA"/>
</dbReference>
<dbReference type="Gene3D" id="3.40.50.1980">
    <property type="entry name" value="Nitrogenase molybdenum iron protein domain"/>
    <property type="match status" value="2"/>
</dbReference>
<dbReference type="PANTHER" id="PTHR30532">
    <property type="entry name" value="IRON III DICITRATE-BINDING PERIPLASMIC PROTEIN"/>
    <property type="match status" value="1"/>
</dbReference>
<dbReference type="InterPro" id="IPR002491">
    <property type="entry name" value="ABC_transptr_periplasmic_BD"/>
</dbReference>
<dbReference type="Pfam" id="PF01497">
    <property type="entry name" value="Peripla_BP_2"/>
    <property type="match status" value="1"/>
</dbReference>
<keyword evidence="3" id="KW-0813">Transport</keyword>
<organism evidence="6">
    <name type="scientific">Leptolyngbya sp. NK1-12</name>
    <dbReference type="NCBI Taxonomy" id="2547451"/>
    <lineage>
        <taxon>Bacteria</taxon>
        <taxon>Bacillati</taxon>
        <taxon>Cyanobacteriota</taxon>
        <taxon>Cyanophyceae</taxon>
        <taxon>Leptolyngbyales</taxon>
        <taxon>Leptolyngbyaceae</taxon>
        <taxon>Leptolyngbya group</taxon>
        <taxon>Leptolyngbya</taxon>
    </lineage>
</organism>
<comment type="subcellular location">
    <subcellularLocation>
        <location evidence="1">Cell envelope</location>
    </subcellularLocation>
</comment>
<dbReference type="PROSITE" id="PS50983">
    <property type="entry name" value="FE_B12_PBP"/>
    <property type="match status" value="1"/>
</dbReference>
<evidence type="ECO:0000313" key="6">
    <source>
        <dbReference type="EMBL" id="WNZ27138.1"/>
    </source>
</evidence>
<evidence type="ECO:0000256" key="1">
    <source>
        <dbReference type="ARBA" id="ARBA00004196"/>
    </source>
</evidence>
<proteinExistence type="inferred from homology"/>
<dbReference type="SUPFAM" id="SSF53807">
    <property type="entry name" value="Helical backbone' metal receptor"/>
    <property type="match status" value="1"/>
</dbReference>
<gene>
    <name evidence="6" type="ORF">HJG54_29960</name>
</gene>
<dbReference type="InterPro" id="IPR051313">
    <property type="entry name" value="Bact_iron-sidero_bind"/>
</dbReference>
<dbReference type="GO" id="GO:0030288">
    <property type="term" value="C:outer membrane-bounded periplasmic space"/>
    <property type="evidence" value="ECO:0007669"/>
    <property type="project" value="TreeGrafter"/>
</dbReference>
<sequence>MSARFLSYEFRIPNHELWRILQFLFGLVLVLCLTTACERTSTQSATLLDSNCRPVQHVMGESCIPLQPQRVVTLDGVSLEYALALGIQPVGSVLDQLDGHLIEQVKHQGNRIANIGTAGAPNLEKILQLKPDLILGLDFHQPIYSEVARIAPVVLFEFQYSGQWKQIFKTFANSLGQGDVAQQVLDRYDQRINQLKQTLANPLPTVSVIRIDPASINVYFKDSFCGVILQDAGLPRPPAQNLSATEAQQTFNNPIQAAVNQERLDLVNGDVIFTWIGENTLEATQDAQAQIDKLKTDPLWQKLPAVQQNRVYYVPSYWIGSGPISANLVVDDLFKYLIPDLP</sequence>
<evidence type="ECO:0000256" key="4">
    <source>
        <dbReference type="ARBA" id="ARBA00022729"/>
    </source>
</evidence>
<dbReference type="PANTHER" id="PTHR30532:SF25">
    <property type="entry name" value="IRON(III) DICITRATE-BINDING PERIPLASMIC PROTEIN"/>
    <property type="match status" value="1"/>
</dbReference>
<evidence type="ECO:0000256" key="3">
    <source>
        <dbReference type="ARBA" id="ARBA00022448"/>
    </source>
</evidence>
<comment type="similarity">
    <text evidence="2">Belongs to the bacterial solute-binding protein 8 family.</text>
</comment>
<name>A0AA97ASI1_9CYAN</name>
<reference evidence="6" key="1">
    <citation type="submission" date="2020-05" db="EMBL/GenBank/DDBJ databases">
        <authorList>
            <person name="Zhu T."/>
            <person name="Keshari N."/>
            <person name="Lu X."/>
        </authorList>
    </citation>
    <scope>NUCLEOTIDE SEQUENCE</scope>
    <source>
        <strain evidence="6">NK1-12</strain>
    </source>
</reference>
<dbReference type="AlphaFoldDB" id="A0AA97ASI1"/>
<feature type="domain" description="Fe/B12 periplasmic-binding" evidence="5">
    <location>
        <begin position="70"/>
        <end position="341"/>
    </location>
</feature>
<protein>
    <submittedName>
        <fullName evidence="6">Iron-siderophore ABC transporter substrate-binding protein</fullName>
    </submittedName>
</protein>
<keyword evidence="4" id="KW-0732">Signal</keyword>
<dbReference type="CDD" id="cd01146">
    <property type="entry name" value="FhuD"/>
    <property type="match status" value="1"/>
</dbReference>
<evidence type="ECO:0000256" key="2">
    <source>
        <dbReference type="ARBA" id="ARBA00008814"/>
    </source>
</evidence>
<dbReference type="EMBL" id="CP053587">
    <property type="protein sequence ID" value="WNZ27138.1"/>
    <property type="molecule type" value="Genomic_DNA"/>
</dbReference>